<evidence type="ECO:0000313" key="2">
    <source>
        <dbReference type="Proteomes" id="UP001054252"/>
    </source>
</evidence>
<dbReference type="AlphaFoldDB" id="A0AAV5M5P8"/>
<reference evidence="1 2" key="1">
    <citation type="journal article" date="2021" name="Commun. Biol.">
        <title>The genome of Shorea leprosula (Dipterocarpaceae) highlights the ecological relevance of drought in aseasonal tropical rainforests.</title>
        <authorList>
            <person name="Ng K.K.S."/>
            <person name="Kobayashi M.J."/>
            <person name="Fawcett J.A."/>
            <person name="Hatakeyama M."/>
            <person name="Paape T."/>
            <person name="Ng C.H."/>
            <person name="Ang C.C."/>
            <person name="Tnah L.H."/>
            <person name="Lee C.T."/>
            <person name="Nishiyama T."/>
            <person name="Sese J."/>
            <person name="O'Brien M.J."/>
            <person name="Copetti D."/>
            <person name="Mohd Noor M.I."/>
            <person name="Ong R.C."/>
            <person name="Putra M."/>
            <person name="Sireger I.Z."/>
            <person name="Indrioko S."/>
            <person name="Kosugi Y."/>
            <person name="Izuno A."/>
            <person name="Isagi Y."/>
            <person name="Lee S.L."/>
            <person name="Shimizu K.K."/>
        </authorList>
    </citation>
    <scope>NUCLEOTIDE SEQUENCE [LARGE SCALE GENOMIC DNA]</scope>
    <source>
        <strain evidence="1">214</strain>
    </source>
</reference>
<evidence type="ECO:0000313" key="1">
    <source>
        <dbReference type="EMBL" id="GKV45139.1"/>
    </source>
</evidence>
<sequence length="87" mass="10123">MMKDSPDLFQFVKDVVEKLDDARIDRVHDRKPTYDVFLDSAADGPGLLSGELELVRNIDLAVKEERYDDAAMWRDKLMKLRNSQDDH</sequence>
<dbReference type="EMBL" id="BPVZ01000190">
    <property type="protein sequence ID" value="GKV45139.1"/>
    <property type="molecule type" value="Genomic_DNA"/>
</dbReference>
<dbReference type="Proteomes" id="UP001054252">
    <property type="component" value="Unassembled WGS sequence"/>
</dbReference>
<protein>
    <recommendedName>
        <fullName evidence="3">UVR domain-containing protein</fullName>
    </recommendedName>
</protein>
<comment type="caution">
    <text evidence="1">The sequence shown here is derived from an EMBL/GenBank/DDBJ whole genome shotgun (WGS) entry which is preliminary data.</text>
</comment>
<gene>
    <name evidence="1" type="ORF">SLEP1_g52253</name>
</gene>
<keyword evidence="2" id="KW-1185">Reference proteome</keyword>
<accession>A0AAV5M5P8</accession>
<evidence type="ECO:0008006" key="3">
    <source>
        <dbReference type="Google" id="ProtNLM"/>
    </source>
</evidence>
<name>A0AAV5M5P8_9ROSI</name>
<proteinExistence type="predicted"/>
<organism evidence="1 2">
    <name type="scientific">Rubroshorea leprosula</name>
    <dbReference type="NCBI Taxonomy" id="152421"/>
    <lineage>
        <taxon>Eukaryota</taxon>
        <taxon>Viridiplantae</taxon>
        <taxon>Streptophyta</taxon>
        <taxon>Embryophyta</taxon>
        <taxon>Tracheophyta</taxon>
        <taxon>Spermatophyta</taxon>
        <taxon>Magnoliopsida</taxon>
        <taxon>eudicotyledons</taxon>
        <taxon>Gunneridae</taxon>
        <taxon>Pentapetalae</taxon>
        <taxon>rosids</taxon>
        <taxon>malvids</taxon>
        <taxon>Malvales</taxon>
        <taxon>Dipterocarpaceae</taxon>
        <taxon>Rubroshorea</taxon>
    </lineage>
</organism>